<dbReference type="SMART" id="SM00530">
    <property type="entry name" value="HTH_XRE"/>
    <property type="match status" value="1"/>
</dbReference>
<dbReference type="InterPro" id="IPR010982">
    <property type="entry name" value="Lambda_DNA-bd_dom_sf"/>
</dbReference>
<dbReference type="CDD" id="cd02209">
    <property type="entry name" value="cupin_XRE_C"/>
    <property type="match status" value="1"/>
</dbReference>
<dbReference type="SUPFAM" id="SSF47413">
    <property type="entry name" value="lambda repressor-like DNA-binding domains"/>
    <property type="match status" value="1"/>
</dbReference>
<protein>
    <recommendedName>
        <fullName evidence="2">HTH cro/C1-type domain-containing protein</fullName>
    </recommendedName>
</protein>
<dbReference type="CDD" id="cd00093">
    <property type="entry name" value="HTH_XRE"/>
    <property type="match status" value="1"/>
</dbReference>
<dbReference type="Proteomes" id="UP000254259">
    <property type="component" value="Plasmid CBM2636p"/>
</dbReference>
<evidence type="ECO:0000256" key="1">
    <source>
        <dbReference type="ARBA" id="ARBA00023125"/>
    </source>
</evidence>
<dbReference type="Pfam" id="PF01381">
    <property type="entry name" value="HTH_3"/>
    <property type="match status" value="1"/>
</dbReference>
<geneLocation type="plasmid" evidence="8">
    <name>cbm2586_p</name>
</geneLocation>
<dbReference type="GO" id="GO:0003677">
    <property type="term" value="F:DNA binding"/>
    <property type="evidence" value="ECO:0007669"/>
    <property type="project" value="UniProtKB-KW"/>
</dbReference>
<sequence>MAAMIDTSSSSTRSPVDPTGAISARVRIERESRGWSMGELAERAGVSKAMISKIERGEASPTATVLGRLSGAFGLQLSMLLALAEQFGNRLCRAADQQVWTDPETGYTRRAVSPRNGGMLELVEIMLPANVRISYPSSAFIFQHQQIWVQQGTLVFEEGQLVHELEVGDCLQLGPPAPCTFINPGNNPCIYLVALVKR</sequence>
<evidence type="ECO:0000313" key="9">
    <source>
        <dbReference type="Proteomes" id="UP000257139"/>
    </source>
</evidence>
<proteinExistence type="predicted"/>
<dbReference type="EMBL" id="OFSP01000057">
    <property type="protein sequence ID" value="SOY75900.1"/>
    <property type="molecule type" value="Genomic_DNA"/>
</dbReference>
<organism evidence="3">
    <name type="scientific">Cupriavidus taiwanensis</name>
    <dbReference type="NCBI Taxonomy" id="164546"/>
    <lineage>
        <taxon>Bacteria</taxon>
        <taxon>Pseudomonadati</taxon>
        <taxon>Pseudomonadota</taxon>
        <taxon>Betaproteobacteria</taxon>
        <taxon>Burkholderiales</taxon>
        <taxon>Burkholderiaceae</taxon>
        <taxon>Cupriavidus</taxon>
    </lineage>
</organism>
<geneLocation type="plasmid" evidence="9">
    <name>cbm2594_p</name>
</geneLocation>
<dbReference type="AlphaFoldDB" id="A0A375CMX5"/>
<reference evidence="7 8" key="1">
    <citation type="submission" date="2018-01" db="EMBL/GenBank/DDBJ databases">
        <authorList>
            <person name="Clerissi C."/>
        </authorList>
    </citation>
    <scope>NUCLEOTIDE SEQUENCE</scope>
    <source>
        <strain evidence="4">Cupriavidus taiwanensis LMG 19430</strain>
        <strain evidence="3">Cupriavidus taiwanensis STM 3521</strain>
        <strain evidence="5">Cupriavidus taiwanensis STM 6021</strain>
        <strain evidence="6">Cupriavidus taiwanensis SWF 66322</strain>
        <plasmid evidence="8">cbm2586_p</plasmid>
        <plasmid evidence="9">cbm2594_p</plasmid>
        <plasmid evidence="7">cbm2636p</plasmid>
        <plasmid evidence="6">CBM2636p</plasmid>
    </source>
</reference>
<dbReference type="Proteomes" id="UP000256297">
    <property type="component" value="Plasmid CBM2589_p"/>
</dbReference>
<evidence type="ECO:0000313" key="6">
    <source>
        <dbReference type="EMBL" id="SPD69557.1"/>
    </source>
</evidence>
<dbReference type="PANTHER" id="PTHR46797:SF10">
    <property type="entry name" value="BLR1115 PROTEIN"/>
    <property type="match status" value="1"/>
</dbReference>
<evidence type="ECO:0000313" key="5">
    <source>
        <dbReference type="EMBL" id="SPC25197.1"/>
    </source>
</evidence>
<evidence type="ECO:0000313" key="7">
    <source>
        <dbReference type="Proteomes" id="UP000254259"/>
    </source>
</evidence>
<dbReference type="Gene3D" id="1.10.260.40">
    <property type="entry name" value="lambda repressor-like DNA-binding domains"/>
    <property type="match status" value="1"/>
</dbReference>
<dbReference type="PANTHER" id="PTHR46797">
    <property type="entry name" value="HTH-TYPE TRANSCRIPTIONAL REGULATOR"/>
    <property type="match status" value="1"/>
</dbReference>
<evidence type="ECO:0000313" key="4">
    <source>
        <dbReference type="EMBL" id="SOY77840.1"/>
    </source>
</evidence>
<gene>
    <name evidence="4" type="ORF">CBM2586_P250009</name>
    <name evidence="3" type="ORF">CBM2589_P250009</name>
    <name evidence="5" type="ORF">CBM2594_P180008</name>
    <name evidence="6" type="ORF">CBM2636_P20244</name>
</gene>
<dbReference type="EMBL" id="OGUU01000023">
    <property type="protein sequence ID" value="SPC25197.1"/>
    <property type="molecule type" value="Genomic_DNA"/>
</dbReference>
<accession>A0A375CMX5</accession>
<geneLocation type="plasmid" evidence="7">
    <name>cbm2636p</name>
</geneLocation>
<dbReference type="SUPFAM" id="SSF51182">
    <property type="entry name" value="RmlC-like cupins"/>
    <property type="match status" value="1"/>
</dbReference>
<dbReference type="PROSITE" id="PS50943">
    <property type="entry name" value="HTH_CROC1"/>
    <property type="match status" value="1"/>
</dbReference>
<dbReference type="Proteomes" id="UP000257139">
    <property type="component" value="Plasmid CBM2594_p"/>
</dbReference>
<keyword evidence="1" id="KW-0238">DNA-binding</keyword>
<evidence type="ECO:0000313" key="3">
    <source>
        <dbReference type="EMBL" id="SOY75900.1"/>
    </source>
</evidence>
<dbReference type="Proteomes" id="UP000257016">
    <property type="component" value="Unassembled WGS sequence"/>
</dbReference>
<evidence type="ECO:0000313" key="8">
    <source>
        <dbReference type="Proteomes" id="UP000257016"/>
    </source>
</evidence>
<dbReference type="EMBL" id="LT984815">
    <property type="protein sequence ID" value="SPD69557.1"/>
    <property type="molecule type" value="Genomic_DNA"/>
</dbReference>
<dbReference type="GO" id="GO:0003700">
    <property type="term" value="F:DNA-binding transcription factor activity"/>
    <property type="evidence" value="ECO:0007669"/>
    <property type="project" value="TreeGrafter"/>
</dbReference>
<dbReference type="EMBL" id="OFSN01000045">
    <property type="protein sequence ID" value="SOY77840.1"/>
    <property type="molecule type" value="Genomic_DNA"/>
</dbReference>
<dbReference type="InterPro" id="IPR050807">
    <property type="entry name" value="TransReg_Diox_bact_type"/>
</dbReference>
<evidence type="ECO:0000259" key="2">
    <source>
        <dbReference type="PROSITE" id="PS50943"/>
    </source>
</evidence>
<name>A0A375CMX5_9BURK</name>
<keyword evidence="6" id="KW-0614">Plasmid</keyword>
<dbReference type="InterPro" id="IPR011051">
    <property type="entry name" value="RmlC_Cupin_sf"/>
</dbReference>
<dbReference type="InterPro" id="IPR001387">
    <property type="entry name" value="Cro/C1-type_HTH"/>
</dbReference>
<geneLocation type="plasmid" evidence="6">
    <name>CBM2636p</name>
</geneLocation>
<dbReference type="GO" id="GO:0005829">
    <property type="term" value="C:cytosol"/>
    <property type="evidence" value="ECO:0007669"/>
    <property type="project" value="TreeGrafter"/>
</dbReference>
<feature type="domain" description="HTH cro/C1-type" evidence="2">
    <location>
        <begin position="26"/>
        <end position="80"/>
    </location>
</feature>